<dbReference type="Proteomes" id="UP000724874">
    <property type="component" value="Unassembled WGS sequence"/>
</dbReference>
<keyword evidence="1" id="KW-0732">Signal</keyword>
<organism evidence="2 3">
    <name type="scientific">Gymnopilus junonius</name>
    <name type="common">Spectacular rustgill mushroom</name>
    <name type="synonym">Gymnopilus spectabilis subsp. junonius</name>
    <dbReference type="NCBI Taxonomy" id="109634"/>
    <lineage>
        <taxon>Eukaryota</taxon>
        <taxon>Fungi</taxon>
        <taxon>Dikarya</taxon>
        <taxon>Basidiomycota</taxon>
        <taxon>Agaricomycotina</taxon>
        <taxon>Agaricomycetes</taxon>
        <taxon>Agaricomycetidae</taxon>
        <taxon>Agaricales</taxon>
        <taxon>Agaricineae</taxon>
        <taxon>Hymenogastraceae</taxon>
        <taxon>Gymnopilus</taxon>
    </lineage>
</organism>
<protein>
    <submittedName>
        <fullName evidence="2">Uncharacterized protein</fullName>
    </submittedName>
</protein>
<accession>A0A9P5N6T8</accession>
<reference evidence="2" key="1">
    <citation type="submission" date="2020-11" db="EMBL/GenBank/DDBJ databases">
        <authorList>
            <consortium name="DOE Joint Genome Institute"/>
            <person name="Ahrendt S."/>
            <person name="Riley R."/>
            <person name="Andreopoulos W."/>
            <person name="LaButti K."/>
            <person name="Pangilinan J."/>
            <person name="Ruiz-duenas F.J."/>
            <person name="Barrasa J.M."/>
            <person name="Sanchez-Garcia M."/>
            <person name="Camarero S."/>
            <person name="Miyauchi S."/>
            <person name="Serrano A."/>
            <person name="Linde D."/>
            <person name="Babiker R."/>
            <person name="Drula E."/>
            <person name="Ayuso-Fernandez I."/>
            <person name="Pacheco R."/>
            <person name="Padilla G."/>
            <person name="Ferreira P."/>
            <person name="Barriuso J."/>
            <person name="Kellner H."/>
            <person name="Castanera R."/>
            <person name="Alfaro M."/>
            <person name="Ramirez L."/>
            <person name="Pisabarro A.G."/>
            <person name="Kuo A."/>
            <person name="Tritt A."/>
            <person name="Lipzen A."/>
            <person name="He G."/>
            <person name="Yan M."/>
            <person name="Ng V."/>
            <person name="Cullen D."/>
            <person name="Martin F."/>
            <person name="Rosso M.-N."/>
            <person name="Henrissat B."/>
            <person name="Hibbett D."/>
            <person name="Martinez A.T."/>
            <person name="Grigoriev I.V."/>
        </authorList>
    </citation>
    <scope>NUCLEOTIDE SEQUENCE</scope>
    <source>
        <strain evidence="2">AH 44721</strain>
    </source>
</reference>
<name>A0A9P5N6T8_GYMJU</name>
<evidence type="ECO:0000313" key="3">
    <source>
        <dbReference type="Proteomes" id="UP000724874"/>
    </source>
</evidence>
<dbReference type="AlphaFoldDB" id="A0A9P5N6T8"/>
<dbReference type="OrthoDB" id="3268838at2759"/>
<dbReference type="EMBL" id="JADNYJ010000389">
    <property type="protein sequence ID" value="KAF8869972.1"/>
    <property type="molecule type" value="Genomic_DNA"/>
</dbReference>
<evidence type="ECO:0000313" key="2">
    <source>
        <dbReference type="EMBL" id="KAF8869972.1"/>
    </source>
</evidence>
<keyword evidence="3" id="KW-1185">Reference proteome</keyword>
<feature type="signal peptide" evidence="1">
    <location>
        <begin position="1"/>
        <end position="23"/>
    </location>
</feature>
<evidence type="ECO:0000256" key="1">
    <source>
        <dbReference type="SAM" id="SignalP"/>
    </source>
</evidence>
<sequence length="269" mass="31225">MPEYRECLAHFLFLLWFLQYCQQKNLDLHVLGLWADKTMGKAAKRRKIPASQDMVFQLNNTSRDKRGNKGNQGFLWPPMWQRTLKNQDSPSINQLEWKGVKTTMRAVILDFGLLHFQLAYLTHTSIQCFHMRTWETVVKPSPCSNRGYRIALAFEFHDYVVAFLSIDNLVQPLWVESASELPPPPTDVYDFPVFLSEVAGWIREWLMSNRSSYACEVIRKDGKKVFGGVGVYTVCELFFDAEVFDCPSQTARLCEAFWTFAHRSHTHLA</sequence>
<feature type="chain" id="PRO_5040257744" evidence="1">
    <location>
        <begin position="24"/>
        <end position="269"/>
    </location>
</feature>
<proteinExistence type="predicted"/>
<gene>
    <name evidence="2" type="ORF">CPB84DRAFT_1693593</name>
</gene>
<comment type="caution">
    <text evidence="2">The sequence shown here is derived from an EMBL/GenBank/DDBJ whole genome shotgun (WGS) entry which is preliminary data.</text>
</comment>